<feature type="coiled-coil region" evidence="2">
    <location>
        <begin position="244"/>
        <end position="391"/>
    </location>
</feature>
<gene>
    <name evidence="4" type="ORF">L798_05515</name>
</gene>
<evidence type="ECO:0000313" key="4">
    <source>
        <dbReference type="EMBL" id="KDR20348.1"/>
    </source>
</evidence>
<dbReference type="InterPro" id="IPR039902">
    <property type="entry name" value="CCDC148/CCDC112"/>
</dbReference>
<proteinExistence type="predicted"/>
<dbReference type="Proteomes" id="UP000027135">
    <property type="component" value="Unassembled WGS sequence"/>
</dbReference>
<evidence type="ECO:0000313" key="5">
    <source>
        <dbReference type="Proteomes" id="UP000027135"/>
    </source>
</evidence>
<dbReference type="InParanoid" id="A0A067R9U3"/>
<evidence type="ECO:0000256" key="3">
    <source>
        <dbReference type="SAM" id="MobiDB-lite"/>
    </source>
</evidence>
<sequence length="478" mass="56967">MAEKVNAFNKDKYKSDNVKAADLIARTTRLKMQQDYLDKTQAIAMKRMKCLDHHAAQDILASYKEMESQRFHECERLHHSVFSISHSLKKLRDDVRSEDKLRQLEIEHYRKSVLDLEKKIRIFSEANNKRFQKLLEEELALSSDLENLGNKCDDWNQIVVDPSLLKPPVKSVSKSYISNTVNTREEVLTFQRFLRDTGGHTGNWTEEDHLLFLRLRNKHKGKMTFLSLLKQHLPGISTDDILLHENWYQQYENLKAKQKQAIQEWKALKDKSSQQNGTISESVELRQRSKLENCKESSAEKKQKIEAWKKLLQLKKELEEKKQWEDKQKKLECEQKRRERQALKKFEVERYRQEKLSEQQSKILTKQLNELHELEERAAQANVLRKTFREQVQLFIARKVSQREHQTLQEEERKKQLQTQKQKVNVGRDPERLLRHTATWHERCKQEDKTSTVNRTVPVLHLRNMPHLQVPSWRRGLV</sequence>
<evidence type="ECO:0000256" key="1">
    <source>
        <dbReference type="ARBA" id="ARBA00023054"/>
    </source>
</evidence>
<dbReference type="AlphaFoldDB" id="A0A067R9U3"/>
<keyword evidence="5" id="KW-1185">Reference proteome</keyword>
<feature type="compositionally biased region" description="Basic and acidic residues" evidence="3">
    <location>
        <begin position="405"/>
        <end position="415"/>
    </location>
</feature>
<organism evidence="4 5">
    <name type="scientific">Zootermopsis nevadensis</name>
    <name type="common">Dampwood termite</name>
    <dbReference type="NCBI Taxonomy" id="136037"/>
    <lineage>
        <taxon>Eukaryota</taxon>
        <taxon>Metazoa</taxon>
        <taxon>Ecdysozoa</taxon>
        <taxon>Arthropoda</taxon>
        <taxon>Hexapoda</taxon>
        <taxon>Insecta</taxon>
        <taxon>Pterygota</taxon>
        <taxon>Neoptera</taxon>
        <taxon>Polyneoptera</taxon>
        <taxon>Dictyoptera</taxon>
        <taxon>Blattodea</taxon>
        <taxon>Blattoidea</taxon>
        <taxon>Termitoidae</taxon>
        <taxon>Termopsidae</taxon>
        <taxon>Zootermopsis</taxon>
    </lineage>
</organism>
<keyword evidence="1 2" id="KW-0175">Coiled coil</keyword>
<dbReference type="EMBL" id="KK852607">
    <property type="protein sequence ID" value="KDR20348.1"/>
    <property type="molecule type" value="Genomic_DNA"/>
</dbReference>
<dbReference type="OMA" id="DIKEHVQ"/>
<name>A0A067R9U3_ZOONE</name>
<dbReference type="eggNOG" id="ENOG502QUHE">
    <property type="taxonomic scope" value="Eukaryota"/>
</dbReference>
<dbReference type="STRING" id="136037.A0A067R9U3"/>
<accession>A0A067R9U3</accession>
<protein>
    <submittedName>
        <fullName evidence="4">Coiled-coil domain-containing protein</fullName>
    </submittedName>
</protein>
<evidence type="ECO:0000256" key="2">
    <source>
        <dbReference type="SAM" id="Coils"/>
    </source>
</evidence>
<dbReference type="PANTHER" id="PTHR21549:SF0">
    <property type="entry name" value="COILED-COIL DOMAIN-CONTAINING PROTEIN 112"/>
    <property type="match status" value="1"/>
</dbReference>
<reference evidence="4 5" key="1">
    <citation type="journal article" date="2014" name="Nat. Commun.">
        <title>Molecular traces of alternative social organization in a termite genome.</title>
        <authorList>
            <person name="Terrapon N."/>
            <person name="Li C."/>
            <person name="Robertson H.M."/>
            <person name="Ji L."/>
            <person name="Meng X."/>
            <person name="Booth W."/>
            <person name="Chen Z."/>
            <person name="Childers C.P."/>
            <person name="Glastad K.M."/>
            <person name="Gokhale K."/>
            <person name="Gowin J."/>
            <person name="Gronenberg W."/>
            <person name="Hermansen R.A."/>
            <person name="Hu H."/>
            <person name="Hunt B.G."/>
            <person name="Huylmans A.K."/>
            <person name="Khalil S.M."/>
            <person name="Mitchell R.D."/>
            <person name="Munoz-Torres M.C."/>
            <person name="Mustard J.A."/>
            <person name="Pan H."/>
            <person name="Reese J.T."/>
            <person name="Scharf M.E."/>
            <person name="Sun F."/>
            <person name="Vogel H."/>
            <person name="Xiao J."/>
            <person name="Yang W."/>
            <person name="Yang Z."/>
            <person name="Yang Z."/>
            <person name="Zhou J."/>
            <person name="Zhu J."/>
            <person name="Brent C.S."/>
            <person name="Elsik C.G."/>
            <person name="Goodisman M.A."/>
            <person name="Liberles D.A."/>
            <person name="Roe R.M."/>
            <person name="Vargo E.L."/>
            <person name="Vilcinskas A."/>
            <person name="Wang J."/>
            <person name="Bornberg-Bauer E."/>
            <person name="Korb J."/>
            <person name="Zhang G."/>
            <person name="Liebig J."/>
        </authorList>
    </citation>
    <scope>NUCLEOTIDE SEQUENCE [LARGE SCALE GENOMIC DNA]</scope>
    <source>
        <tissue evidence="4">Whole organism</tissue>
    </source>
</reference>
<feature type="region of interest" description="Disordered" evidence="3">
    <location>
        <begin position="405"/>
        <end position="426"/>
    </location>
</feature>
<dbReference type="PANTHER" id="PTHR21549">
    <property type="entry name" value="MUTATED IN BLADDER CANCER 1"/>
    <property type="match status" value="1"/>
</dbReference>
<dbReference type="OrthoDB" id="2152435at2759"/>